<accession>A0A1F6FNY5</accession>
<evidence type="ECO:0000313" key="3">
    <source>
        <dbReference type="Proteomes" id="UP000179136"/>
    </source>
</evidence>
<dbReference type="AlphaFoldDB" id="A0A1F6FNY5"/>
<proteinExistence type="predicted"/>
<sequence>MSENLENKIMSQIKSGKLKLHSRYIFLAEKLGLSSALVLSALLAVLFCSLLLFYLKETDNLVYLSFGRLGILAFLDSFPYLLVAVFVVLLFAAGYLISQSDWSYKKPFKYVAFGLLAFVLLIGSTLALTGVVRKMEEQAFRGSGPGMFFRPFFEQGIEMRGRGIVGRIFEIDGDYLIVETPHGLQNVSLKNLRCEQQCEQFKKDDFIIAIGQRKKDVFMAEKIQKIEPGRMPMIHRGIRRQFEIK</sequence>
<dbReference type="STRING" id="1798561.A3B87_00495"/>
<feature type="transmembrane region" description="Helical" evidence="1">
    <location>
        <begin position="78"/>
        <end position="98"/>
    </location>
</feature>
<protein>
    <submittedName>
        <fullName evidence="2">Uncharacterized protein</fullName>
    </submittedName>
</protein>
<organism evidence="2 3">
    <name type="scientific">Candidatus Kuenenbacteria bacterium RIFCSPHIGHO2_02_FULL_39_13</name>
    <dbReference type="NCBI Taxonomy" id="1798561"/>
    <lineage>
        <taxon>Bacteria</taxon>
        <taxon>Candidatus Kueneniibacteriota</taxon>
    </lineage>
</organism>
<gene>
    <name evidence="2" type="ORF">A3B87_00495</name>
</gene>
<keyword evidence="1" id="KW-0812">Transmembrane</keyword>
<dbReference type="Proteomes" id="UP000179136">
    <property type="component" value="Unassembled WGS sequence"/>
</dbReference>
<evidence type="ECO:0000313" key="2">
    <source>
        <dbReference type="EMBL" id="OGG87583.1"/>
    </source>
</evidence>
<reference evidence="2 3" key="1">
    <citation type="journal article" date="2016" name="Nat. Commun.">
        <title>Thousands of microbial genomes shed light on interconnected biogeochemical processes in an aquifer system.</title>
        <authorList>
            <person name="Anantharaman K."/>
            <person name="Brown C.T."/>
            <person name="Hug L.A."/>
            <person name="Sharon I."/>
            <person name="Castelle C.J."/>
            <person name="Probst A.J."/>
            <person name="Thomas B.C."/>
            <person name="Singh A."/>
            <person name="Wilkins M.J."/>
            <person name="Karaoz U."/>
            <person name="Brodie E.L."/>
            <person name="Williams K.H."/>
            <person name="Hubbard S.S."/>
            <person name="Banfield J.F."/>
        </authorList>
    </citation>
    <scope>NUCLEOTIDE SEQUENCE [LARGE SCALE GENOMIC DNA]</scope>
</reference>
<keyword evidence="1" id="KW-1133">Transmembrane helix</keyword>
<feature type="transmembrane region" description="Helical" evidence="1">
    <location>
        <begin position="31"/>
        <end position="55"/>
    </location>
</feature>
<comment type="caution">
    <text evidence="2">The sequence shown here is derived from an EMBL/GenBank/DDBJ whole genome shotgun (WGS) entry which is preliminary data.</text>
</comment>
<keyword evidence="1" id="KW-0472">Membrane</keyword>
<feature type="transmembrane region" description="Helical" evidence="1">
    <location>
        <begin position="110"/>
        <end position="132"/>
    </location>
</feature>
<dbReference type="EMBL" id="MFMW01000005">
    <property type="protein sequence ID" value="OGG87583.1"/>
    <property type="molecule type" value="Genomic_DNA"/>
</dbReference>
<evidence type="ECO:0000256" key="1">
    <source>
        <dbReference type="SAM" id="Phobius"/>
    </source>
</evidence>
<name>A0A1F6FNY5_9BACT</name>